<keyword evidence="3 7" id="KW-0812">Transmembrane</keyword>
<evidence type="ECO:0000256" key="2">
    <source>
        <dbReference type="ARBA" id="ARBA00022475"/>
    </source>
</evidence>
<feature type="transmembrane region" description="Helical" evidence="7">
    <location>
        <begin position="99"/>
        <end position="121"/>
    </location>
</feature>
<keyword evidence="9" id="KW-1185">Reference proteome</keyword>
<feature type="region of interest" description="Disordered" evidence="6">
    <location>
        <begin position="410"/>
        <end position="438"/>
    </location>
</feature>
<organism evidence="8 9">
    <name type="scientific">Amycolatopsis balhimycina DSM 5908</name>
    <dbReference type="NCBI Taxonomy" id="1081091"/>
    <lineage>
        <taxon>Bacteria</taxon>
        <taxon>Bacillati</taxon>
        <taxon>Actinomycetota</taxon>
        <taxon>Actinomycetes</taxon>
        <taxon>Pseudonocardiales</taxon>
        <taxon>Pseudonocardiaceae</taxon>
        <taxon>Amycolatopsis</taxon>
    </lineage>
</organism>
<evidence type="ECO:0000256" key="3">
    <source>
        <dbReference type="ARBA" id="ARBA00022692"/>
    </source>
</evidence>
<feature type="transmembrane region" description="Helical" evidence="7">
    <location>
        <begin position="262"/>
        <end position="282"/>
    </location>
</feature>
<keyword evidence="5 7" id="KW-0472">Membrane</keyword>
<evidence type="ECO:0000256" key="4">
    <source>
        <dbReference type="ARBA" id="ARBA00022989"/>
    </source>
</evidence>
<dbReference type="PANTHER" id="PTHR23513:SF11">
    <property type="entry name" value="STAPHYLOFERRIN A TRANSPORTER"/>
    <property type="match status" value="1"/>
</dbReference>
<dbReference type="GO" id="GO:0022857">
    <property type="term" value="F:transmembrane transporter activity"/>
    <property type="evidence" value="ECO:0007669"/>
    <property type="project" value="InterPro"/>
</dbReference>
<dbReference type="AlphaFoldDB" id="A0A428X6E2"/>
<protein>
    <submittedName>
        <fullName evidence="8">MFS transporter</fullName>
    </submittedName>
</protein>
<proteinExistence type="predicted"/>
<feature type="transmembrane region" description="Helical" evidence="7">
    <location>
        <begin position="177"/>
        <end position="196"/>
    </location>
</feature>
<keyword evidence="2" id="KW-1003">Cell membrane</keyword>
<dbReference type="GO" id="GO:0005886">
    <property type="term" value="C:plasma membrane"/>
    <property type="evidence" value="ECO:0007669"/>
    <property type="project" value="UniProtKB-SubCell"/>
</dbReference>
<evidence type="ECO:0000256" key="7">
    <source>
        <dbReference type="SAM" id="Phobius"/>
    </source>
</evidence>
<feature type="transmembrane region" description="Helical" evidence="7">
    <location>
        <begin position="316"/>
        <end position="335"/>
    </location>
</feature>
<feature type="transmembrane region" description="Helical" evidence="7">
    <location>
        <begin position="291"/>
        <end position="310"/>
    </location>
</feature>
<evidence type="ECO:0000256" key="6">
    <source>
        <dbReference type="SAM" id="MobiDB-lite"/>
    </source>
</evidence>
<sequence>MSNTGTSARQRRKGPLSLPAFRRYFAARTISLAGDAMLPVALTVAVLHEGYGATGVGLVLAAPLVPWVALMLFSGVLADRIGPLPMMLGADLLRFLGQGVLASALLLGHASLTLLVVMQVLSGIGTGFFQPGVGSIVPEITDDTQAAIGLLRAAEAAVATLAPALAGVALTLLDPGVVVGLDAASFAVSGALLLFLRLPSRKRVERKDGRHLRSDLVVGWREFRARRWLWTVIVTFGLFGLLVFGPFYVLSAATITAHHGSQTYGVVVALQGGGAVVGGLVGSRIRPRRPLLMAVCALFLTVPQILALAANGPIPLLAGTICLGAVGRSVWSVLWSSTEQRHVPKAVLNRIYAYDVVGSIALLPVGRAVAGPLAAIVGDTDVLLLSAATALLGCTAMLATRQIRTLPTAPAPLLGGTGGAARAPAPGHDGEPAESLEP</sequence>
<feature type="compositionally biased region" description="Low complexity" evidence="6">
    <location>
        <begin position="410"/>
        <end position="427"/>
    </location>
</feature>
<evidence type="ECO:0000256" key="1">
    <source>
        <dbReference type="ARBA" id="ARBA00004651"/>
    </source>
</evidence>
<evidence type="ECO:0000256" key="5">
    <source>
        <dbReference type="ARBA" id="ARBA00023136"/>
    </source>
</evidence>
<dbReference type="InterPro" id="IPR011701">
    <property type="entry name" value="MFS"/>
</dbReference>
<reference evidence="8 9" key="1">
    <citation type="submission" date="2018-05" db="EMBL/GenBank/DDBJ databases">
        <title>Evolution of GPA BGCs.</title>
        <authorList>
            <person name="Waglechner N."/>
            <person name="Wright G.D."/>
        </authorList>
    </citation>
    <scope>NUCLEOTIDE SEQUENCE [LARGE SCALE GENOMIC DNA]</scope>
    <source>
        <strain evidence="8 9">DSM 5908</strain>
    </source>
</reference>
<dbReference type="CDD" id="cd06173">
    <property type="entry name" value="MFS_MefA_like"/>
    <property type="match status" value="1"/>
</dbReference>
<dbReference type="EMBL" id="QHHU01000001">
    <property type="protein sequence ID" value="RSM50878.1"/>
    <property type="molecule type" value="Genomic_DNA"/>
</dbReference>
<keyword evidence="4 7" id="KW-1133">Transmembrane helix</keyword>
<comment type="caution">
    <text evidence="8">The sequence shown here is derived from an EMBL/GenBank/DDBJ whole genome shotgun (WGS) entry which is preliminary data.</text>
</comment>
<dbReference type="OrthoDB" id="4528313at2"/>
<comment type="subcellular location">
    <subcellularLocation>
        <location evidence="1">Cell membrane</location>
        <topology evidence="1">Multi-pass membrane protein</topology>
    </subcellularLocation>
</comment>
<gene>
    <name evidence="8" type="ORF">DMA12_01690</name>
</gene>
<feature type="transmembrane region" description="Helical" evidence="7">
    <location>
        <begin position="228"/>
        <end position="250"/>
    </location>
</feature>
<dbReference type="SUPFAM" id="SSF103473">
    <property type="entry name" value="MFS general substrate transporter"/>
    <property type="match status" value="1"/>
</dbReference>
<dbReference type="Gene3D" id="1.20.1250.20">
    <property type="entry name" value="MFS general substrate transporter like domains"/>
    <property type="match status" value="1"/>
</dbReference>
<feature type="transmembrane region" description="Helical" evidence="7">
    <location>
        <begin position="21"/>
        <end position="47"/>
    </location>
</feature>
<evidence type="ECO:0000313" key="9">
    <source>
        <dbReference type="Proteomes" id="UP000286716"/>
    </source>
</evidence>
<evidence type="ECO:0000313" key="8">
    <source>
        <dbReference type="EMBL" id="RSM50878.1"/>
    </source>
</evidence>
<dbReference type="Pfam" id="PF07690">
    <property type="entry name" value="MFS_1"/>
    <property type="match status" value="1"/>
</dbReference>
<dbReference type="PANTHER" id="PTHR23513">
    <property type="entry name" value="INTEGRAL MEMBRANE EFFLUX PROTEIN-RELATED"/>
    <property type="match status" value="1"/>
</dbReference>
<name>A0A428X6E2_AMYBA</name>
<feature type="transmembrane region" description="Helical" evidence="7">
    <location>
        <begin position="53"/>
        <end position="78"/>
    </location>
</feature>
<dbReference type="InterPro" id="IPR036259">
    <property type="entry name" value="MFS_trans_sf"/>
</dbReference>
<accession>A0A428X6E2</accession>
<dbReference type="Proteomes" id="UP000286716">
    <property type="component" value="Unassembled WGS sequence"/>
</dbReference>
<feature type="transmembrane region" description="Helical" evidence="7">
    <location>
        <begin position="382"/>
        <end position="400"/>
    </location>
</feature>
<feature type="transmembrane region" description="Helical" evidence="7">
    <location>
        <begin position="356"/>
        <end position="376"/>
    </location>
</feature>